<accession>A0AAJ4LV10</accession>
<gene>
    <name evidence="1" type="ORF">I3X05_05605</name>
</gene>
<dbReference type="Proteomes" id="UP000594435">
    <property type="component" value="Chromosome 1"/>
</dbReference>
<evidence type="ECO:0000313" key="1">
    <source>
        <dbReference type="EMBL" id="QPL54607.1"/>
    </source>
</evidence>
<proteinExistence type="predicted"/>
<dbReference type="AlphaFoldDB" id="A0AAJ4LV10"/>
<protein>
    <submittedName>
        <fullName evidence="1">Uncharacterized protein</fullName>
    </submittedName>
</protein>
<organism evidence="1 2">
    <name type="scientific">Vibrio navarrensis</name>
    <dbReference type="NCBI Taxonomy" id="29495"/>
    <lineage>
        <taxon>Bacteria</taxon>
        <taxon>Pseudomonadati</taxon>
        <taxon>Pseudomonadota</taxon>
        <taxon>Gammaproteobacteria</taxon>
        <taxon>Vibrionales</taxon>
        <taxon>Vibrionaceae</taxon>
        <taxon>Vibrio</taxon>
    </lineage>
</organism>
<dbReference type="EMBL" id="CP065217">
    <property type="protein sequence ID" value="QPL54607.1"/>
    <property type="molecule type" value="Genomic_DNA"/>
</dbReference>
<dbReference type="RefSeq" id="WP_139046243.1">
    <property type="nucleotide sequence ID" value="NZ_CP065217.1"/>
</dbReference>
<name>A0AAJ4LV10_9VIBR</name>
<sequence length="91" mass="10364">MNLFTIEQTRTHFVPITVEQSHHKVIEAHRWARDEWMVAILNQEGIKCENGPSYGYIAIYGIRRSVCGFVFLAPRLVNVLGTALSYSGIIE</sequence>
<evidence type="ECO:0000313" key="2">
    <source>
        <dbReference type="Proteomes" id="UP000594435"/>
    </source>
</evidence>
<reference evidence="1 2" key="1">
    <citation type="submission" date="2020-11" db="EMBL/GenBank/DDBJ databases">
        <title>Complete and Circularized Genome Assembly of a human isolate of Vibrio navarrensis biotype pommerensis with MiSeq and MinION Sequence Data.</title>
        <authorList>
            <person name="Schwartz K."/>
            <person name="Borowiak M."/>
            <person name="Deneke C."/>
            <person name="Balau V."/>
            <person name="Metelmann C."/>
            <person name="Strauch E."/>
        </authorList>
    </citation>
    <scope>NUCLEOTIDE SEQUENCE [LARGE SCALE GENOMIC DNA]</scope>
    <source>
        <strain evidence="1 2">20-VB00237</strain>
    </source>
</reference>